<feature type="transmembrane region" description="Helical" evidence="6">
    <location>
        <begin position="1032"/>
        <end position="1055"/>
    </location>
</feature>
<dbReference type="EMBL" id="JAGKQM010000007">
    <property type="protein sequence ID" value="KAH0919106.1"/>
    <property type="molecule type" value="Genomic_DNA"/>
</dbReference>
<comment type="caution">
    <text evidence="9">The sequence shown here is derived from an EMBL/GenBank/DDBJ whole genome shotgun (WGS) entry which is preliminary data.</text>
</comment>
<sequence>MPKLVEKTGSRPPWVGLAAAIWVQMAAGTASTFPLYSAALKSVLGFNQQQVTILGVAGELGGNMGLLPGYASNMLPPWEMLLIGISSCFLGYGVLWLSLSQIVHDLPFWLLFIALVIATNSCSWFMTTSLVTNMRNFPMSRGPLAGLLKALIGISGAAYTVLFSMLLHHSASNLLLFLTVGIPVLCLASMYFIRPCVPATGEDPSEPVYFAFLLGTSILLAAYLVVTTVVSEVYSLPSVLRYVLVAVMVLFLFSPLAIPIKMTLFRSNVKSSSDNLAKEEGESPQEEPLLISSTSDSNLGSPLKGDDVSDMDILLAEGESGILKNKRKPRRGEDFKVGQVFVKADFWLLWFAYLLGMGSGVTVSNNLAQIGFAYGIKDTTVLVCIFSFFNFTGRLASGALSEHFVKSRMLPRTLWMGASQLVMVFTFLLFAMAIDHTIYVATALAGIGMGFQLLSIATISELFGLRHFGINFNVILLANPIGASLFSALLAGYIYDKEAEKQGNPTCIGPDCFRVTFLVLAGVCGLGTLLTVILTVRIRPVYQALYASGSFKLQPQSAEMPKLVEKTGSRPPWVGLAAAVWVQMSAGNASTFPLYSSALKLVLGFNQQQVTLLGVACDLGENMGLLPGYASNKLAPWAMLLIGVSSCFLGYGVLWLSVSQIVNGLPFWLLFIALVVATNSCSWFSTASLVTNMRNFPMSRGSVAGLLKGLTGISGAAFTVLFSVLLHHSASDLLLFLTVGIPVLCLAVMYFVRPCIPATGEDPSEPVYLAFLLGTSILLAAYLVVTTVLSEVYSLPSVLRYVLVAVMVLFLFSPLAVPIKMTLFRSNAQRSLPGSSDNLAKEEGESTQEEPLLITSTSDPNLGALFEEDDDMEILLAEGEGAVKKKRKPRRGEDFKVGQVFVKADFWLLWFVYFLGMGSGVTVSNNLAQIGYAFGIKDTTILLCLFSFFNFIGRLASGAISEHFVKSRTLPRTLWMGAAQLVMVFTFVLFYMAIDHTIYVATALIGIGMGFQFLSIATISELFGLRHFGINYNVILLGNPIGATIFSALLAGYIYDKEAEKQGNPTCVGPDCFRETFLVLAGVCGLGTLLTVILTVRIRPVYQALYASGSFRLQPQSGGH</sequence>
<feature type="transmembrane region" description="Helical" evidence="6">
    <location>
        <begin position="347"/>
        <end position="368"/>
    </location>
</feature>
<feature type="transmembrane region" description="Helical" evidence="6">
    <location>
        <begin position="146"/>
        <end position="167"/>
    </location>
</feature>
<feature type="domain" description="Nodulin-like" evidence="7">
    <location>
        <begin position="572"/>
        <end position="819"/>
    </location>
</feature>
<feature type="region of interest" description="Disordered" evidence="5">
    <location>
        <begin position="275"/>
        <end position="305"/>
    </location>
</feature>
<feature type="transmembrane region" description="Helical" evidence="6">
    <location>
        <begin position="174"/>
        <end position="193"/>
    </location>
</feature>
<dbReference type="PANTHER" id="PTHR21576">
    <property type="entry name" value="UNCHARACTERIZED NODULIN-LIKE PROTEIN"/>
    <property type="match status" value="1"/>
</dbReference>
<feature type="transmembrane region" description="Helical" evidence="6">
    <location>
        <begin position="80"/>
        <end position="99"/>
    </location>
</feature>
<keyword evidence="10" id="KW-1185">Reference proteome</keyword>
<dbReference type="Pfam" id="PF23262">
    <property type="entry name" value="NFD4_C"/>
    <property type="match status" value="2"/>
</dbReference>
<comment type="subcellular location">
    <subcellularLocation>
        <location evidence="1">Membrane</location>
        <topology evidence="1">Multi-pass membrane protein</topology>
    </subcellularLocation>
</comment>
<evidence type="ECO:0000256" key="3">
    <source>
        <dbReference type="ARBA" id="ARBA00022989"/>
    </source>
</evidence>
<feature type="transmembrane region" description="Helical" evidence="6">
    <location>
        <begin position="1075"/>
        <end position="1096"/>
    </location>
</feature>
<evidence type="ECO:0000256" key="5">
    <source>
        <dbReference type="SAM" id="MobiDB-lite"/>
    </source>
</evidence>
<feature type="domain" description="Nodulin-like" evidence="7">
    <location>
        <begin position="13"/>
        <end position="260"/>
    </location>
</feature>
<dbReference type="PANTHER" id="PTHR21576:SF97">
    <property type="entry name" value="MAJOR FACILITATOR SUPERFAMILY PROTEIN"/>
    <property type="match status" value="1"/>
</dbReference>
<feature type="transmembrane region" description="Helical" evidence="6">
    <location>
        <begin position="438"/>
        <end position="460"/>
    </location>
</feature>
<dbReference type="SUPFAM" id="SSF103473">
    <property type="entry name" value="MFS general substrate transporter"/>
    <property type="match status" value="4"/>
</dbReference>
<feature type="transmembrane region" description="Helical" evidence="6">
    <location>
        <begin position="208"/>
        <end position="230"/>
    </location>
</feature>
<feature type="region of interest" description="Disordered" evidence="5">
    <location>
        <begin position="829"/>
        <end position="850"/>
    </location>
</feature>
<feature type="transmembrane region" description="Helical" evidence="6">
    <location>
        <begin position="12"/>
        <end position="36"/>
    </location>
</feature>
<evidence type="ECO:0000313" key="9">
    <source>
        <dbReference type="EMBL" id="KAH0919106.1"/>
    </source>
</evidence>
<evidence type="ECO:0000259" key="8">
    <source>
        <dbReference type="Pfam" id="PF23262"/>
    </source>
</evidence>
<feature type="transmembrane region" description="Helical" evidence="6">
    <location>
        <begin position="413"/>
        <end position="432"/>
    </location>
</feature>
<feature type="transmembrane region" description="Helical" evidence="6">
    <location>
        <begin position="242"/>
        <end position="260"/>
    </location>
</feature>
<feature type="domain" description="NFD4 C-terminal" evidence="8">
    <location>
        <begin position="897"/>
        <end position="1102"/>
    </location>
</feature>
<feature type="transmembrane region" description="Helical" evidence="6">
    <location>
        <begin position="930"/>
        <end position="952"/>
    </location>
</feature>
<feature type="transmembrane region" description="Helical" evidence="6">
    <location>
        <begin position="106"/>
        <end position="126"/>
    </location>
</feature>
<keyword evidence="2 6" id="KW-0812">Transmembrane</keyword>
<reference evidence="9 10" key="1">
    <citation type="submission" date="2021-05" db="EMBL/GenBank/DDBJ databases">
        <title>Genome Assembly of Synthetic Allotetraploid Brassica napus Reveals Homoeologous Exchanges between Subgenomes.</title>
        <authorList>
            <person name="Davis J.T."/>
        </authorList>
    </citation>
    <scope>NUCLEOTIDE SEQUENCE [LARGE SCALE GENOMIC DNA]</scope>
    <source>
        <strain evidence="10">cv. Da-Ae</strain>
        <tissue evidence="9">Seedling</tissue>
    </source>
</reference>
<proteinExistence type="predicted"/>
<evidence type="ECO:0000256" key="4">
    <source>
        <dbReference type="ARBA" id="ARBA00023136"/>
    </source>
</evidence>
<feature type="transmembrane region" description="Helical" evidence="6">
    <location>
        <begin position="703"/>
        <end position="727"/>
    </location>
</feature>
<dbReference type="Proteomes" id="UP000824890">
    <property type="component" value="Unassembled WGS sequence"/>
</dbReference>
<name>A0ABQ8CPZ6_BRANA</name>
<feature type="transmembrane region" description="Helical" evidence="6">
    <location>
        <begin position="973"/>
        <end position="992"/>
    </location>
</feature>
<evidence type="ECO:0000313" key="10">
    <source>
        <dbReference type="Proteomes" id="UP000824890"/>
    </source>
</evidence>
<organism evidence="9 10">
    <name type="scientific">Brassica napus</name>
    <name type="common">Rape</name>
    <dbReference type="NCBI Taxonomy" id="3708"/>
    <lineage>
        <taxon>Eukaryota</taxon>
        <taxon>Viridiplantae</taxon>
        <taxon>Streptophyta</taxon>
        <taxon>Embryophyta</taxon>
        <taxon>Tracheophyta</taxon>
        <taxon>Spermatophyta</taxon>
        <taxon>Magnoliopsida</taxon>
        <taxon>eudicotyledons</taxon>
        <taxon>Gunneridae</taxon>
        <taxon>Pentapetalae</taxon>
        <taxon>rosids</taxon>
        <taxon>malvids</taxon>
        <taxon>Brassicales</taxon>
        <taxon>Brassicaceae</taxon>
        <taxon>Brassiceae</taxon>
        <taxon>Brassica</taxon>
    </lineage>
</organism>
<evidence type="ECO:0000256" key="2">
    <source>
        <dbReference type="ARBA" id="ARBA00022692"/>
    </source>
</evidence>
<dbReference type="InterPro" id="IPR036259">
    <property type="entry name" value="MFS_trans_sf"/>
</dbReference>
<feature type="transmembrane region" description="Helical" evidence="6">
    <location>
        <begin position="634"/>
        <end position="656"/>
    </location>
</feature>
<feature type="compositionally biased region" description="Polar residues" evidence="5">
    <location>
        <begin position="829"/>
        <end position="838"/>
    </location>
</feature>
<feature type="compositionally biased region" description="Polar residues" evidence="5">
    <location>
        <begin position="291"/>
        <end position="300"/>
    </location>
</feature>
<feature type="transmembrane region" description="Helical" evidence="6">
    <location>
        <begin position="733"/>
        <end position="756"/>
    </location>
</feature>
<feature type="domain" description="NFD4 C-terminal" evidence="8">
    <location>
        <begin position="337"/>
        <end position="542"/>
    </location>
</feature>
<dbReference type="Gene3D" id="1.20.1250.20">
    <property type="entry name" value="MFS general substrate transporter like domains"/>
    <property type="match status" value="2"/>
</dbReference>
<feature type="transmembrane region" description="Helical" evidence="6">
    <location>
        <begin position="801"/>
        <end position="823"/>
    </location>
</feature>
<accession>A0ABQ8CPZ6</accession>
<gene>
    <name evidence="9" type="ORF">HID58_026766</name>
</gene>
<dbReference type="Pfam" id="PF06813">
    <property type="entry name" value="Nodulin-like"/>
    <property type="match status" value="2"/>
</dbReference>
<feature type="transmembrane region" description="Helical" evidence="6">
    <location>
        <begin position="668"/>
        <end position="691"/>
    </location>
</feature>
<keyword evidence="3 6" id="KW-1133">Transmembrane helix</keyword>
<feature type="transmembrane region" description="Helical" evidence="6">
    <location>
        <begin position="472"/>
        <end position="495"/>
    </location>
</feature>
<protein>
    <recommendedName>
        <fullName evidence="11">Nodulin-like domain-containing protein</fullName>
    </recommendedName>
</protein>
<dbReference type="CDD" id="cd17354">
    <property type="entry name" value="MFS_Mch1p_like"/>
    <property type="match status" value="2"/>
</dbReference>
<evidence type="ECO:0000256" key="1">
    <source>
        <dbReference type="ARBA" id="ARBA00004141"/>
    </source>
</evidence>
<evidence type="ECO:0000259" key="7">
    <source>
        <dbReference type="Pfam" id="PF06813"/>
    </source>
</evidence>
<feature type="transmembrane region" description="Helical" evidence="6">
    <location>
        <begin position="998"/>
        <end position="1020"/>
    </location>
</feature>
<evidence type="ECO:0008006" key="11">
    <source>
        <dbReference type="Google" id="ProtNLM"/>
    </source>
</evidence>
<feature type="transmembrane region" description="Helical" evidence="6">
    <location>
        <begin position="768"/>
        <end position="789"/>
    </location>
</feature>
<keyword evidence="4 6" id="KW-0472">Membrane</keyword>
<feature type="transmembrane region" description="Helical" evidence="6">
    <location>
        <begin position="515"/>
        <end position="536"/>
    </location>
</feature>
<feature type="transmembrane region" description="Helical" evidence="6">
    <location>
        <begin position="906"/>
        <end position="924"/>
    </location>
</feature>
<evidence type="ECO:0000256" key="6">
    <source>
        <dbReference type="SAM" id="Phobius"/>
    </source>
</evidence>
<dbReference type="InterPro" id="IPR056555">
    <property type="entry name" value="NFD4_C"/>
</dbReference>
<dbReference type="InterPro" id="IPR010658">
    <property type="entry name" value="Nodulin-like"/>
</dbReference>